<accession>A0A0F5LBQ5</accession>
<dbReference type="Pfam" id="PF00580">
    <property type="entry name" value="UvrD-helicase"/>
    <property type="match status" value="1"/>
</dbReference>
<evidence type="ECO:0000256" key="5">
    <source>
        <dbReference type="ARBA" id="ARBA00023235"/>
    </source>
</evidence>
<dbReference type="RefSeq" id="WP_046142468.1">
    <property type="nucleotide sequence ID" value="NZ_LAJG01000014.1"/>
</dbReference>
<evidence type="ECO:0000256" key="8">
    <source>
        <dbReference type="ARBA" id="ARBA00048988"/>
    </source>
</evidence>
<keyword evidence="3 9" id="KW-0347">Helicase</keyword>
<evidence type="ECO:0000256" key="2">
    <source>
        <dbReference type="ARBA" id="ARBA00022801"/>
    </source>
</evidence>
<keyword evidence="12" id="KW-1185">Reference proteome</keyword>
<dbReference type="STRING" id="361041.VW35_04145"/>
<dbReference type="InterPro" id="IPR014016">
    <property type="entry name" value="UvrD-like_ATP-bd"/>
</dbReference>
<evidence type="ECO:0000256" key="3">
    <source>
        <dbReference type="ARBA" id="ARBA00022806"/>
    </source>
</evidence>
<dbReference type="Pfam" id="PF13361">
    <property type="entry name" value="UvrD_C"/>
    <property type="match status" value="1"/>
</dbReference>
<proteinExistence type="predicted"/>
<dbReference type="GO" id="GO:0016887">
    <property type="term" value="F:ATP hydrolysis activity"/>
    <property type="evidence" value="ECO:0007669"/>
    <property type="project" value="RHEA"/>
</dbReference>
<dbReference type="Proteomes" id="UP000033514">
    <property type="component" value="Unassembled WGS sequence"/>
</dbReference>
<dbReference type="Pfam" id="PF12462">
    <property type="entry name" value="Helicase_IV_N"/>
    <property type="match status" value="1"/>
</dbReference>
<dbReference type="GO" id="GO:0005524">
    <property type="term" value="F:ATP binding"/>
    <property type="evidence" value="ECO:0007669"/>
    <property type="project" value="UniProtKB-UniRule"/>
</dbReference>
<dbReference type="PROSITE" id="PS51198">
    <property type="entry name" value="UVRD_HELICASE_ATP_BIND"/>
    <property type="match status" value="1"/>
</dbReference>
<dbReference type="EC" id="5.6.2.4" evidence="7"/>
<dbReference type="PANTHER" id="PTHR11070">
    <property type="entry name" value="UVRD / RECB / PCRA DNA HELICASE FAMILY MEMBER"/>
    <property type="match status" value="1"/>
</dbReference>
<dbReference type="InterPro" id="IPR027417">
    <property type="entry name" value="P-loop_NTPase"/>
</dbReference>
<evidence type="ECO:0000313" key="12">
    <source>
        <dbReference type="Proteomes" id="UP000033514"/>
    </source>
</evidence>
<dbReference type="InterPro" id="IPR000212">
    <property type="entry name" value="DNA_helicase_UvrD/REP"/>
</dbReference>
<dbReference type="GO" id="GO:0005694">
    <property type="term" value="C:chromosome"/>
    <property type="evidence" value="ECO:0007669"/>
    <property type="project" value="InterPro"/>
</dbReference>
<reference evidence="11 12" key="1">
    <citation type="submission" date="2015-03" db="EMBL/GenBank/DDBJ databases">
        <authorList>
            <person name="Hassan Y.I."/>
            <person name="Lepp D."/>
            <person name="Zhou T."/>
        </authorList>
    </citation>
    <scope>NUCLEOTIDE SEQUENCE [LARGE SCALE GENOMIC DNA]</scope>
    <source>
        <strain evidence="11 12">GH2-10</strain>
    </source>
</reference>
<feature type="domain" description="UvrD-like helicase ATP-binding" evidence="10">
    <location>
        <begin position="200"/>
        <end position="673"/>
    </location>
</feature>
<dbReference type="PATRIC" id="fig|361041.3.peg.131"/>
<keyword evidence="1 9" id="KW-0547">Nucleotide-binding</keyword>
<name>A0A0F5LBQ5_9HYPH</name>
<comment type="catalytic activity">
    <reaction evidence="6">
        <text>Couples ATP hydrolysis with the unwinding of duplex DNA by translocating in the 3'-5' direction.</text>
        <dbReference type="EC" id="5.6.2.4"/>
    </reaction>
</comment>
<dbReference type="Gene3D" id="3.30.65.10">
    <property type="entry name" value="Bacterial Topoisomerase I, domain 1"/>
    <property type="match status" value="1"/>
</dbReference>
<evidence type="ECO:0000256" key="1">
    <source>
        <dbReference type="ARBA" id="ARBA00022741"/>
    </source>
</evidence>
<keyword evidence="5" id="KW-0413">Isomerase</keyword>
<dbReference type="SUPFAM" id="SSF57783">
    <property type="entry name" value="Zinc beta-ribbon"/>
    <property type="match status" value="1"/>
</dbReference>
<dbReference type="Pfam" id="PF01396">
    <property type="entry name" value="Zn_ribbon_Top1"/>
    <property type="match status" value="1"/>
</dbReference>
<organism evidence="11 12">
    <name type="scientific">Devosia soli</name>
    <dbReference type="NCBI Taxonomy" id="361041"/>
    <lineage>
        <taxon>Bacteria</taxon>
        <taxon>Pseudomonadati</taxon>
        <taxon>Pseudomonadota</taxon>
        <taxon>Alphaproteobacteria</taxon>
        <taxon>Hyphomicrobiales</taxon>
        <taxon>Devosiaceae</taxon>
        <taxon>Devosia</taxon>
    </lineage>
</organism>
<keyword evidence="2 9" id="KW-0378">Hydrolase</keyword>
<dbReference type="PANTHER" id="PTHR11070:SF63">
    <property type="entry name" value="DNA HELICASE IV"/>
    <property type="match status" value="1"/>
</dbReference>
<evidence type="ECO:0000256" key="4">
    <source>
        <dbReference type="ARBA" id="ARBA00022840"/>
    </source>
</evidence>
<dbReference type="SUPFAM" id="SSF52540">
    <property type="entry name" value="P-loop containing nucleoside triphosphate hydrolases"/>
    <property type="match status" value="1"/>
</dbReference>
<dbReference type="GO" id="GO:0003677">
    <property type="term" value="F:DNA binding"/>
    <property type="evidence" value="ECO:0007669"/>
    <property type="project" value="InterPro"/>
</dbReference>
<gene>
    <name evidence="11" type="ORF">VW35_04145</name>
</gene>
<keyword evidence="4 9" id="KW-0067">ATP-binding</keyword>
<dbReference type="GO" id="GO:0006265">
    <property type="term" value="P:DNA topological change"/>
    <property type="evidence" value="ECO:0007669"/>
    <property type="project" value="InterPro"/>
</dbReference>
<comment type="catalytic activity">
    <reaction evidence="8">
        <text>ATP + H2O = ADP + phosphate + H(+)</text>
        <dbReference type="Rhea" id="RHEA:13065"/>
        <dbReference type="ChEBI" id="CHEBI:15377"/>
        <dbReference type="ChEBI" id="CHEBI:15378"/>
        <dbReference type="ChEBI" id="CHEBI:30616"/>
        <dbReference type="ChEBI" id="CHEBI:43474"/>
        <dbReference type="ChEBI" id="CHEBI:456216"/>
        <dbReference type="EC" id="5.6.2.4"/>
    </reaction>
</comment>
<evidence type="ECO:0000256" key="7">
    <source>
        <dbReference type="ARBA" id="ARBA00034808"/>
    </source>
</evidence>
<dbReference type="GO" id="GO:0000725">
    <property type="term" value="P:recombinational repair"/>
    <property type="evidence" value="ECO:0007669"/>
    <property type="project" value="TreeGrafter"/>
</dbReference>
<evidence type="ECO:0000259" key="10">
    <source>
        <dbReference type="PROSITE" id="PS51198"/>
    </source>
</evidence>
<dbReference type="GO" id="GO:0005829">
    <property type="term" value="C:cytosol"/>
    <property type="evidence" value="ECO:0007669"/>
    <property type="project" value="TreeGrafter"/>
</dbReference>
<comment type="caution">
    <text evidence="11">The sequence shown here is derived from an EMBL/GenBank/DDBJ whole genome shotgun (WGS) entry which is preliminary data.</text>
</comment>
<feature type="binding site" evidence="9">
    <location>
        <begin position="221"/>
        <end position="228"/>
    </location>
    <ligand>
        <name>ATP</name>
        <dbReference type="ChEBI" id="CHEBI:30616"/>
    </ligand>
</feature>
<dbReference type="AlphaFoldDB" id="A0A0F5LBQ5"/>
<dbReference type="InterPro" id="IPR013498">
    <property type="entry name" value="Topo_IA_Znf"/>
</dbReference>
<dbReference type="Gene3D" id="3.40.91.30">
    <property type="match status" value="1"/>
</dbReference>
<dbReference type="EMBL" id="LAJG01000014">
    <property type="protein sequence ID" value="KKB79715.1"/>
    <property type="molecule type" value="Genomic_DNA"/>
</dbReference>
<dbReference type="GO" id="GO:0003916">
    <property type="term" value="F:DNA topoisomerase activity"/>
    <property type="evidence" value="ECO:0007669"/>
    <property type="project" value="InterPro"/>
</dbReference>
<evidence type="ECO:0000256" key="9">
    <source>
        <dbReference type="PROSITE-ProRule" id="PRU00560"/>
    </source>
</evidence>
<dbReference type="InterPro" id="IPR022161">
    <property type="entry name" value="Helicase_IV_N"/>
</dbReference>
<dbReference type="Gene3D" id="3.40.50.300">
    <property type="entry name" value="P-loop containing nucleotide triphosphate hydrolases"/>
    <property type="match status" value="3"/>
</dbReference>
<dbReference type="GO" id="GO:0043138">
    <property type="term" value="F:3'-5' DNA helicase activity"/>
    <property type="evidence" value="ECO:0007669"/>
    <property type="project" value="UniProtKB-EC"/>
</dbReference>
<dbReference type="InterPro" id="IPR014017">
    <property type="entry name" value="DNA_helicase_UvrD-like_C"/>
</dbReference>
<evidence type="ECO:0000256" key="6">
    <source>
        <dbReference type="ARBA" id="ARBA00034617"/>
    </source>
</evidence>
<protein>
    <recommendedName>
        <fullName evidence="7">DNA 3'-5' helicase</fullName>
        <ecNumber evidence="7">5.6.2.4</ecNumber>
    </recommendedName>
</protein>
<evidence type="ECO:0000313" key="11">
    <source>
        <dbReference type="EMBL" id="KKB79715.1"/>
    </source>
</evidence>
<sequence length="983" mass="110112">MTRLRQRPLLKFLADPFGTSARTMELDGNYIRLTRRRRVESLSLQSLARAPAVTRGMLGTTLTVFTDKMDEVALKGASHQDARDFSQRIKEAWTRFNLAALEKEAAHLNSILAEVKSLVAPSRYPAAYQIAPLLEKARALDASLLSKLNAEAVGPEIVAHIAPVRNFADEPRTLRANGIAAFVAAELDRWKDFFDTIESKPLTPEQRLSIVVDEDATLVLAGAGSGKTSVITAKAAYLVKAGIRSPEEILLLAFAKNAAEEMSERVEARSGVPLVARTFHAIAYDIIGIVEGSKPALADHATNDMAFTNLIKQILKDLVLRRSDVSEAIIRWFAHFLVEPKTEWDFQTKHDFYSHMEAQDLRTLQGEKVKSYEELQIANWLYENGVEYEYEPVYEHKIPETGRRDYLPDFRLTESGIYIEHFGVRRQKKADGSEQLVTAPFIDRHEYLAGMEWKRQVHAEHETTLIETYSYERQEGRLLTGLAEKLAPHVTLKPRPADKIYDRIVELKQVDDFSKLLGTFLRKFKSGSHSLQDCETKSNQLKLGKRARAFLDVFAAVFEEYQKRLEGRIDFEDMILRAAGYTETGRYVSPFRHILIDEFQDISQSRARLLKALKAQHPDVRVFAVGDDWQSIFRFAGSDIHLMRHFGREFGGSFDGEAGVHRTVDLGRTFRSVDQIAFAARTFVLRNPAQIEKQIVPAGFATEPAIRVVTVSKGEDEAKLSQVLAARSAAVAPEAKPATVLLLGRYRFVEPNMQDLRQRFPRLKISFNTIHASKGLEADHVILLNADSGRTGFPSEIVDDPLLSLVSPEEEAFQNAEERRVMYVAMTRARHTLTILASNARPSSFVTELKKDPAYGIAAQPGAELEEHDCGECGGRLLGVTGKDGRVWYRCEHVQHCGNLLPVCQSCGTALPRFTDGTADVRCQCGATYPTCPECEDGWLVERSGSYGKFLGCVRYPNCVGKAKLSSDDGSALKKPRPGNRPR</sequence>